<accession>A0ABU4JU68</accession>
<proteinExistence type="predicted"/>
<gene>
    <name evidence="3" type="ORF">P8V03_10050</name>
</gene>
<dbReference type="Gene3D" id="3.40.50.150">
    <property type="entry name" value="Vaccinia Virus protein VP39"/>
    <property type="match status" value="1"/>
</dbReference>
<name>A0ABU4JU68_9CLOT</name>
<dbReference type="Proteomes" id="UP001281656">
    <property type="component" value="Unassembled WGS sequence"/>
</dbReference>
<evidence type="ECO:0000259" key="1">
    <source>
        <dbReference type="Pfam" id="PF13649"/>
    </source>
</evidence>
<dbReference type="InterPro" id="IPR048647">
    <property type="entry name" value="RlmA_N"/>
</dbReference>
<dbReference type="Pfam" id="PF21302">
    <property type="entry name" value="Zn_ribbon_RlmA"/>
    <property type="match status" value="1"/>
</dbReference>
<keyword evidence="4" id="KW-1185">Reference proteome</keyword>
<dbReference type="GO" id="GO:0008168">
    <property type="term" value="F:methyltransferase activity"/>
    <property type="evidence" value="ECO:0007669"/>
    <property type="project" value="UniProtKB-KW"/>
</dbReference>
<dbReference type="Pfam" id="PF13649">
    <property type="entry name" value="Methyltransf_25"/>
    <property type="match status" value="1"/>
</dbReference>
<organism evidence="3 4">
    <name type="scientific">Clostridium tanneri</name>
    <dbReference type="NCBI Taxonomy" id="3037988"/>
    <lineage>
        <taxon>Bacteria</taxon>
        <taxon>Bacillati</taxon>
        <taxon>Bacillota</taxon>
        <taxon>Clostridia</taxon>
        <taxon>Eubacteriales</taxon>
        <taxon>Clostridiaceae</taxon>
        <taxon>Clostridium</taxon>
    </lineage>
</organism>
<evidence type="ECO:0000313" key="3">
    <source>
        <dbReference type="EMBL" id="MDW8801494.1"/>
    </source>
</evidence>
<keyword evidence="3" id="KW-0489">Methyltransferase</keyword>
<keyword evidence="3" id="KW-0808">Transferase</keyword>
<dbReference type="PIRSF" id="PIRSF018249">
    <property type="entry name" value="MyrA_prd"/>
    <property type="match status" value="1"/>
</dbReference>
<dbReference type="RefSeq" id="WP_318798069.1">
    <property type="nucleotide sequence ID" value="NZ_JARUJP010000010.1"/>
</dbReference>
<evidence type="ECO:0000313" key="4">
    <source>
        <dbReference type="Proteomes" id="UP001281656"/>
    </source>
</evidence>
<dbReference type="InterPro" id="IPR041698">
    <property type="entry name" value="Methyltransf_25"/>
</dbReference>
<dbReference type="GO" id="GO:0032259">
    <property type="term" value="P:methylation"/>
    <property type="evidence" value="ECO:0007669"/>
    <property type="project" value="UniProtKB-KW"/>
</dbReference>
<dbReference type="SUPFAM" id="SSF53335">
    <property type="entry name" value="S-adenosyl-L-methionine-dependent methyltransferases"/>
    <property type="match status" value="1"/>
</dbReference>
<dbReference type="InterPro" id="IPR029063">
    <property type="entry name" value="SAM-dependent_MTases_sf"/>
</dbReference>
<feature type="domain" description="23S rRNA (guanine(745)-N(1))-methyltransferase N-terminal" evidence="2">
    <location>
        <begin position="23"/>
        <end position="59"/>
    </location>
</feature>
<reference evidence="3 4" key="1">
    <citation type="submission" date="2023-04" db="EMBL/GenBank/DDBJ databases">
        <title>Clostridium tannerae sp. nov., isolated from the fecal material of an alpaca.</title>
        <authorList>
            <person name="Miller S."/>
            <person name="Hendry M."/>
            <person name="King J."/>
            <person name="Sankaranarayanan K."/>
            <person name="Lawson P.A."/>
        </authorList>
    </citation>
    <scope>NUCLEOTIDE SEQUENCE [LARGE SCALE GENOMIC DNA]</scope>
    <source>
        <strain evidence="3 4">A1-XYC3</strain>
    </source>
</reference>
<sequence length="273" mass="31552">MYTNKVKKKDRAAEIIRENQKRFRCPICSGDMTIKGFYSLVCGSNHSFDISRKGYLNMLTSPCNIVYPKELFEARHKVCEEGFYDQLIDKIINTIEKYKKSQEDKKELTILDAGCGEGSHLYRMSQRIKKDLKYNLFGVDISKEGINIASNNSSDVIWTVADLTRLPFQNRSFDVVLNILSPANYLEFDRILNGEGIIIKVVPGQLYLQELRQAIYKNKKYSNDKVVDYFTSKLEVVHVENISYKFSIDDELLPILIKMTPLTWGRMLKEGTI</sequence>
<dbReference type="EMBL" id="JARUJP010000010">
    <property type="protein sequence ID" value="MDW8801494.1"/>
    <property type="molecule type" value="Genomic_DNA"/>
</dbReference>
<comment type="caution">
    <text evidence="3">The sequence shown here is derived from an EMBL/GenBank/DDBJ whole genome shotgun (WGS) entry which is preliminary data.</text>
</comment>
<feature type="domain" description="Methyltransferase" evidence="1">
    <location>
        <begin position="110"/>
        <end position="186"/>
    </location>
</feature>
<dbReference type="InterPro" id="IPR016718">
    <property type="entry name" value="rRNA_m1G-MeTrfase_A_prd"/>
</dbReference>
<dbReference type="CDD" id="cd02440">
    <property type="entry name" value="AdoMet_MTases"/>
    <property type="match status" value="1"/>
</dbReference>
<evidence type="ECO:0000259" key="2">
    <source>
        <dbReference type="Pfam" id="PF21302"/>
    </source>
</evidence>
<protein>
    <submittedName>
        <fullName evidence="3">Methyltransferase domain-containing protein</fullName>
    </submittedName>
</protein>